<feature type="domain" description="tRNA(Ile)-lysidine/2-thiocytidine synthase N-terminal" evidence="2">
    <location>
        <begin position="30"/>
        <end position="207"/>
    </location>
</feature>
<dbReference type="PANTHER" id="PTHR43686">
    <property type="entry name" value="SULFURTRANSFERASE-RELATED"/>
    <property type="match status" value="1"/>
</dbReference>
<protein>
    <submittedName>
        <fullName evidence="3">tRNA 2-thiocytidine biosynthesis protein TtcA</fullName>
    </submittedName>
</protein>
<reference evidence="4" key="1">
    <citation type="journal article" date="2015" name="MBio">
        <title>Genome-Resolved Metagenomic Analysis Reveals Roles for Candidate Phyla and Other Microbial Community Members in Biogeochemical Transformations in Oil Reservoirs.</title>
        <authorList>
            <person name="Hu P."/>
            <person name="Tom L."/>
            <person name="Singh A."/>
            <person name="Thomas B.C."/>
            <person name="Baker B.J."/>
            <person name="Piceno Y.M."/>
            <person name="Andersen G.L."/>
            <person name="Banfield J.F."/>
        </authorList>
    </citation>
    <scope>NUCLEOTIDE SEQUENCE [LARGE SCALE GENOMIC DNA]</scope>
</reference>
<dbReference type="Proteomes" id="UP000053326">
    <property type="component" value="Unassembled WGS sequence"/>
</dbReference>
<dbReference type="Pfam" id="PF01171">
    <property type="entry name" value="ATP_bind_3"/>
    <property type="match status" value="1"/>
</dbReference>
<dbReference type="InterPro" id="IPR011063">
    <property type="entry name" value="TilS/TtcA_N"/>
</dbReference>
<dbReference type="Gene3D" id="3.40.50.620">
    <property type="entry name" value="HUPs"/>
    <property type="match status" value="1"/>
</dbReference>
<comment type="caution">
    <text evidence="3">The sequence shown here is derived from an EMBL/GenBank/DDBJ whole genome shotgun (WGS) entry which is preliminary data.</text>
</comment>
<dbReference type="CDD" id="cd24138">
    <property type="entry name" value="TtcA-like"/>
    <property type="match status" value="1"/>
</dbReference>
<dbReference type="EMBL" id="LGFO01000081">
    <property type="protein sequence ID" value="KUK36524.1"/>
    <property type="molecule type" value="Genomic_DNA"/>
</dbReference>
<dbReference type="SUPFAM" id="SSF52402">
    <property type="entry name" value="Adenine nucleotide alpha hydrolases-like"/>
    <property type="match status" value="1"/>
</dbReference>
<dbReference type="AlphaFoldDB" id="A0A101FGB8"/>
<organism evidence="3 4">
    <name type="scientific">Thermacetogenium phaeum</name>
    <dbReference type="NCBI Taxonomy" id="85874"/>
    <lineage>
        <taxon>Bacteria</taxon>
        <taxon>Bacillati</taxon>
        <taxon>Bacillota</taxon>
        <taxon>Clostridia</taxon>
        <taxon>Thermoanaerobacterales</taxon>
        <taxon>Thermoanaerobacteraceae</taxon>
        <taxon>Thermacetogenium</taxon>
    </lineage>
</organism>
<keyword evidence="1" id="KW-0808">Transferase</keyword>
<evidence type="ECO:0000259" key="2">
    <source>
        <dbReference type="Pfam" id="PF01171"/>
    </source>
</evidence>
<evidence type="ECO:0000313" key="3">
    <source>
        <dbReference type="EMBL" id="KUK36524.1"/>
    </source>
</evidence>
<gene>
    <name evidence="3" type="ORF">XD66_0769</name>
</gene>
<proteinExistence type="predicted"/>
<accession>A0A101FGB8</accession>
<dbReference type="InterPro" id="IPR035107">
    <property type="entry name" value="tRNA_thiolation_TtcA_Ctu1"/>
</dbReference>
<evidence type="ECO:0000313" key="4">
    <source>
        <dbReference type="Proteomes" id="UP000053326"/>
    </source>
</evidence>
<name>A0A101FGB8_9THEO</name>
<dbReference type="GO" id="GO:0016740">
    <property type="term" value="F:transferase activity"/>
    <property type="evidence" value="ECO:0007669"/>
    <property type="project" value="UniProtKB-KW"/>
</dbReference>
<dbReference type="InterPro" id="IPR014729">
    <property type="entry name" value="Rossmann-like_a/b/a_fold"/>
</dbReference>
<sequence>MAKKRFHDSLWKPVGRAISDYKMIQEGDRIAAGISGGKDSLTLLYALSEIRKFSPVKFDLYAITVDLGYDVSLDPIRDFCREINVNWSQVHTQIGPIVFDYRKEPNPCSLCSKMRNGALHMAAQQMGCNKVALAHNLDDAIETFFLCLFYERRIKTFQPVSYLSRRNLTLIRPLIYVREKTVTNFALFFKLPVVENPCPANHHTERDEMKKVISFLEKKFPGVRERILTALKNAQPNHLWK</sequence>
<evidence type="ECO:0000256" key="1">
    <source>
        <dbReference type="ARBA" id="ARBA00022679"/>
    </source>
</evidence>
<dbReference type="PANTHER" id="PTHR43686:SF1">
    <property type="entry name" value="AMINOTRAN_5 DOMAIN-CONTAINING PROTEIN"/>
    <property type="match status" value="1"/>
</dbReference>
<dbReference type="PIRSF" id="PIRSF004976">
    <property type="entry name" value="ATPase_YdaO"/>
    <property type="match status" value="1"/>
</dbReference>
<dbReference type="GO" id="GO:0008033">
    <property type="term" value="P:tRNA processing"/>
    <property type="evidence" value="ECO:0007669"/>
    <property type="project" value="InterPro"/>
</dbReference>
<dbReference type="PATRIC" id="fig|85874.4.peg.118"/>